<sequence length="77" mass="8859">MEKRNIKRCNVRKHSEWGQICQCNIQLTGHAECTLECIPHNHTQGEIYNSMQTMSTLTIADNTGVNLSTKRRKLTSR</sequence>
<reference evidence="1" key="1">
    <citation type="submission" date="2019-10" db="EMBL/GenBank/DDBJ databases">
        <title>Otarine herpesvirus 4 in Northern fur seal genital swab.</title>
        <authorList>
            <person name="Deming A.C."/>
            <person name="Wellehan J.F.X."/>
            <person name="Gulland F.M.D."/>
        </authorList>
    </citation>
    <scope>NUCLEOTIDE SEQUENCE</scope>
    <source>
        <strain evidence="1">Cu11-001</strain>
    </source>
</reference>
<gene>
    <name evidence="1" type="primary">Ot3</name>
</gene>
<accession>A0A8B6T2V0</accession>
<proteinExistence type="predicted"/>
<name>A0A8B6T2V0_9GAMA</name>
<dbReference type="EMBL" id="MN545486">
    <property type="protein sequence ID" value="QRE02484.1"/>
    <property type="molecule type" value="Genomic_DNA"/>
</dbReference>
<protein>
    <submittedName>
        <fullName evidence="1">Uncharacterized protein</fullName>
    </submittedName>
</protein>
<organism evidence="1">
    <name type="scientific">Otarine gammaherpesvirus 4</name>
    <dbReference type="NCBI Taxonomy" id="2801541"/>
    <lineage>
        <taxon>Viruses</taxon>
        <taxon>Duplodnaviria</taxon>
        <taxon>Heunggongvirae</taxon>
        <taxon>Peploviricota</taxon>
        <taxon>Herviviricetes</taxon>
        <taxon>Herpesvirales</taxon>
        <taxon>Orthoherpesviridae</taxon>
        <taxon>Gammaherpesvirinae</taxon>
    </lineage>
</organism>
<evidence type="ECO:0000313" key="1">
    <source>
        <dbReference type="EMBL" id="QRE02484.1"/>
    </source>
</evidence>